<dbReference type="PANTHER" id="PTHR30146">
    <property type="entry name" value="LACI-RELATED TRANSCRIPTIONAL REPRESSOR"/>
    <property type="match status" value="1"/>
</dbReference>
<dbReference type="InterPro" id="IPR000843">
    <property type="entry name" value="HTH_LacI"/>
</dbReference>
<feature type="domain" description="HTH lacI-type" evidence="4">
    <location>
        <begin position="23"/>
        <end position="77"/>
    </location>
</feature>
<evidence type="ECO:0000256" key="2">
    <source>
        <dbReference type="ARBA" id="ARBA00023125"/>
    </source>
</evidence>
<dbReference type="CDD" id="cd06267">
    <property type="entry name" value="PBP1_LacI_sugar_binding-like"/>
    <property type="match status" value="1"/>
</dbReference>
<dbReference type="PATRIC" id="fig|1300222.3.peg.2286"/>
<evidence type="ECO:0000256" key="1">
    <source>
        <dbReference type="ARBA" id="ARBA00023015"/>
    </source>
</evidence>
<gene>
    <name evidence="5" type="ORF">I532_10982</name>
</gene>
<protein>
    <submittedName>
        <fullName evidence="5">Transcriptional regulator</fullName>
    </submittedName>
</protein>
<dbReference type="InterPro" id="IPR010982">
    <property type="entry name" value="Lambda_DNA-bd_dom_sf"/>
</dbReference>
<dbReference type="PROSITE" id="PS50932">
    <property type="entry name" value="HTH_LACI_2"/>
    <property type="match status" value="1"/>
</dbReference>
<organism evidence="5 6">
    <name type="scientific">Brevibacillus borstelensis AK1</name>
    <dbReference type="NCBI Taxonomy" id="1300222"/>
    <lineage>
        <taxon>Bacteria</taxon>
        <taxon>Bacillati</taxon>
        <taxon>Bacillota</taxon>
        <taxon>Bacilli</taxon>
        <taxon>Bacillales</taxon>
        <taxon>Paenibacillaceae</taxon>
        <taxon>Brevibacillus</taxon>
    </lineage>
</organism>
<reference evidence="5 6" key="1">
    <citation type="submission" date="2013-03" db="EMBL/GenBank/DDBJ databases">
        <title>Assembly of a new bacterial strain Brevibacillus borstelensis AK1.</title>
        <authorList>
            <person name="Rajan I."/>
            <person name="PoliReddy D."/>
            <person name="Sugumar T."/>
            <person name="Rathinam K."/>
            <person name="Alqarawi S."/>
            <person name="Khalil A.B."/>
            <person name="Sivakumar N."/>
        </authorList>
    </citation>
    <scope>NUCLEOTIDE SEQUENCE [LARGE SCALE GENOMIC DNA]</scope>
    <source>
        <strain evidence="5 6">AK1</strain>
    </source>
</reference>
<dbReference type="InterPro" id="IPR046335">
    <property type="entry name" value="LacI/GalR-like_sensor"/>
</dbReference>
<dbReference type="Gene3D" id="1.10.260.40">
    <property type="entry name" value="lambda repressor-like DNA-binding domains"/>
    <property type="match status" value="1"/>
</dbReference>
<evidence type="ECO:0000256" key="3">
    <source>
        <dbReference type="ARBA" id="ARBA00023163"/>
    </source>
</evidence>
<dbReference type="GO" id="GO:0000976">
    <property type="term" value="F:transcription cis-regulatory region binding"/>
    <property type="evidence" value="ECO:0007669"/>
    <property type="project" value="TreeGrafter"/>
</dbReference>
<dbReference type="EMBL" id="APBN01000003">
    <property type="protein sequence ID" value="EMT53296.1"/>
    <property type="molecule type" value="Genomic_DNA"/>
</dbReference>
<dbReference type="PRINTS" id="PR00036">
    <property type="entry name" value="HTHLACI"/>
</dbReference>
<keyword evidence="3" id="KW-0804">Transcription</keyword>
<dbReference type="AlphaFoldDB" id="M8E1Z5"/>
<dbReference type="Pfam" id="PF13377">
    <property type="entry name" value="Peripla_BP_3"/>
    <property type="match status" value="1"/>
</dbReference>
<dbReference type="Gene3D" id="3.40.50.2300">
    <property type="match status" value="2"/>
</dbReference>
<sequence length="359" mass="39441">MVRIAENDSNKEGTSLLATKKKVTIEDVAKKAGVGIATVSRAINNSGGISPKTKALILQIIEEMGFVPNTSAQSLKVRQTNQIALAVPDIRNAIIPDIAWSVEQTAKQHGYRVVQINTSGNARAELEIVREVKKLHVDGLIIMPLAYPKTLVDLINKTTVPVSIINYGKKLDDNVKADVVGLASQEGRLVMEHLIKIGRTRIAYAGAPKNKIEERYFAYEQSLPQVDPSLVYFGEDFSFETGVRAADYFYSLKHMPDAIYAVNDMVAIGIVNRFKELGVRVPEDVAVVGIDNNLWTTVTSPQISSVSIMGGEVARLATELLLKRIRDNGAGEYERVQFEPRLIVRESSVAVIRQSPSIS</sequence>
<proteinExistence type="predicted"/>
<name>M8E1Z5_9BACL</name>
<comment type="caution">
    <text evidence="5">The sequence shown here is derived from an EMBL/GenBank/DDBJ whole genome shotgun (WGS) entry which is preliminary data.</text>
</comment>
<dbReference type="CDD" id="cd01392">
    <property type="entry name" value="HTH_LacI"/>
    <property type="match status" value="1"/>
</dbReference>
<dbReference type="SMART" id="SM00354">
    <property type="entry name" value="HTH_LACI"/>
    <property type="match status" value="1"/>
</dbReference>
<dbReference type="PROSITE" id="PS00356">
    <property type="entry name" value="HTH_LACI_1"/>
    <property type="match status" value="1"/>
</dbReference>
<keyword evidence="2" id="KW-0238">DNA-binding</keyword>
<dbReference type="Pfam" id="PF00356">
    <property type="entry name" value="LacI"/>
    <property type="match status" value="1"/>
</dbReference>
<dbReference type="GO" id="GO:0003700">
    <property type="term" value="F:DNA-binding transcription factor activity"/>
    <property type="evidence" value="ECO:0007669"/>
    <property type="project" value="TreeGrafter"/>
</dbReference>
<keyword evidence="6" id="KW-1185">Reference proteome</keyword>
<dbReference type="SUPFAM" id="SSF53822">
    <property type="entry name" value="Periplasmic binding protein-like I"/>
    <property type="match status" value="1"/>
</dbReference>
<dbReference type="PANTHER" id="PTHR30146:SF109">
    <property type="entry name" value="HTH-TYPE TRANSCRIPTIONAL REGULATOR GALS"/>
    <property type="match status" value="1"/>
</dbReference>
<dbReference type="SUPFAM" id="SSF47413">
    <property type="entry name" value="lambda repressor-like DNA-binding domains"/>
    <property type="match status" value="1"/>
</dbReference>
<evidence type="ECO:0000313" key="6">
    <source>
        <dbReference type="Proteomes" id="UP000012081"/>
    </source>
</evidence>
<accession>M8E1Z5</accession>
<dbReference type="InterPro" id="IPR028082">
    <property type="entry name" value="Peripla_BP_I"/>
</dbReference>
<dbReference type="Proteomes" id="UP000012081">
    <property type="component" value="Unassembled WGS sequence"/>
</dbReference>
<keyword evidence="1" id="KW-0805">Transcription regulation</keyword>
<dbReference type="STRING" id="1300222.I532_10982"/>
<evidence type="ECO:0000259" key="4">
    <source>
        <dbReference type="PROSITE" id="PS50932"/>
    </source>
</evidence>
<evidence type="ECO:0000313" key="5">
    <source>
        <dbReference type="EMBL" id="EMT53296.1"/>
    </source>
</evidence>